<evidence type="ECO:0000256" key="1">
    <source>
        <dbReference type="SAM" id="MobiDB-lite"/>
    </source>
</evidence>
<feature type="chain" id="PRO_5006418144" description="WxL domain-containing protein" evidence="2">
    <location>
        <begin position="27"/>
        <end position="217"/>
    </location>
</feature>
<feature type="domain" description="WxL" evidence="3">
    <location>
        <begin position="28"/>
        <end position="215"/>
    </location>
</feature>
<evidence type="ECO:0000259" key="3">
    <source>
        <dbReference type="Pfam" id="PF13731"/>
    </source>
</evidence>
<dbReference type="AlphaFoldDB" id="A0A0R2I562"/>
<dbReference type="GeneID" id="89587971"/>
<dbReference type="EMBL" id="JQBS01000017">
    <property type="protein sequence ID" value="KRN57031.1"/>
    <property type="molecule type" value="Genomic_DNA"/>
</dbReference>
<keyword evidence="5" id="KW-1185">Reference proteome</keyword>
<feature type="signal peptide" evidence="2">
    <location>
        <begin position="1"/>
        <end position="26"/>
    </location>
</feature>
<dbReference type="Pfam" id="PF13731">
    <property type="entry name" value="WxL"/>
    <property type="match status" value="1"/>
</dbReference>
<keyword evidence="2" id="KW-0732">Signal</keyword>
<dbReference type="PATRIC" id="fig|1449336.4.peg.697"/>
<evidence type="ECO:0000313" key="5">
    <source>
        <dbReference type="Proteomes" id="UP000051658"/>
    </source>
</evidence>
<feature type="region of interest" description="Disordered" evidence="1">
    <location>
        <begin position="32"/>
        <end position="65"/>
    </location>
</feature>
<proteinExistence type="predicted"/>
<accession>A0A0R2I562</accession>
<name>A0A0R2I562_CARDV</name>
<protein>
    <recommendedName>
        <fullName evidence="3">WxL domain-containing protein</fullName>
    </recommendedName>
</protein>
<dbReference type="Proteomes" id="UP000051658">
    <property type="component" value="Unassembled WGS sequence"/>
</dbReference>
<gene>
    <name evidence="4" type="ORF">IV74_GL000681</name>
</gene>
<feature type="compositionally biased region" description="Polar residues" evidence="1">
    <location>
        <begin position="36"/>
        <end position="45"/>
    </location>
</feature>
<dbReference type="eggNOG" id="COG4886">
    <property type="taxonomic scope" value="Bacteria"/>
</dbReference>
<evidence type="ECO:0000313" key="4">
    <source>
        <dbReference type="EMBL" id="KRN57031.1"/>
    </source>
</evidence>
<organism evidence="4 5">
    <name type="scientific">Carnobacterium divergens DSM 20623</name>
    <dbReference type="NCBI Taxonomy" id="1449336"/>
    <lineage>
        <taxon>Bacteria</taxon>
        <taxon>Bacillati</taxon>
        <taxon>Bacillota</taxon>
        <taxon>Bacilli</taxon>
        <taxon>Lactobacillales</taxon>
        <taxon>Carnobacteriaceae</taxon>
        <taxon>Carnobacterium</taxon>
    </lineage>
</organism>
<evidence type="ECO:0000256" key="2">
    <source>
        <dbReference type="SAM" id="SignalP"/>
    </source>
</evidence>
<sequence>MKLTKLVLVTIATTGAMTLASQMSLAEEADKADSKATVTLEQGETTGPVDPIDPSEPGGETGHEGPLTIDNVTPFEFGTHDISSNSEVYAATAKNPNIQVSDRRGTGQGWTLQVGLSTFVESKDNSVVLKGATLAIPKGTMKTTDGNVSEAPENFGFTLDADGSGSDVLMNADEKKGMGTWADMLDNSNVKLSVPAGNFAGEYSATINWSLVDAPTK</sequence>
<reference evidence="4 5" key="1">
    <citation type="journal article" date="2015" name="Genome Announc.">
        <title>Expanding the biotechnology potential of lactobacilli through comparative genomics of 213 strains and associated genera.</title>
        <authorList>
            <person name="Sun Z."/>
            <person name="Harris H.M."/>
            <person name="McCann A."/>
            <person name="Guo C."/>
            <person name="Argimon S."/>
            <person name="Zhang W."/>
            <person name="Yang X."/>
            <person name="Jeffery I.B."/>
            <person name="Cooney J.C."/>
            <person name="Kagawa T.F."/>
            <person name="Liu W."/>
            <person name="Song Y."/>
            <person name="Salvetti E."/>
            <person name="Wrobel A."/>
            <person name="Rasinkangas P."/>
            <person name="Parkhill J."/>
            <person name="Rea M.C."/>
            <person name="O'Sullivan O."/>
            <person name="Ritari J."/>
            <person name="Douillard F.P."/>
            <person name="Paul Ross R."/>
            <person name="Yang R."/>
            <person name="Briner A.E."/>
            <person name="Felis G.E."/>
            <person name="de Vos W.M."/>
            <person name="Barrangou R."/>
            <person name="Klaenhammer T.R."/>
            <person name="Caufield P.W."/>
            <person name="Cui Y."/>
            <person name="Zhang H."/>
            <person name="O'Toole P.W."/>
        </authorList>
    </citation>
    <scope>NUCLEOTIDE SEQUENCE [LARGE SCALE GENOMIC DNA]</scope>
    <source>
        <strain evidence="4 5">DSM 20623</strain>
    </source>
</reference>
<dbReference type="RefSeq" id="WP_034571869.1">
    <property type="nucleotide sequence ID" value="NZ_JQBS01000017.1"/>
</dbReference>
<dbReference type="InterPro" id="IPR027994">
    <property type="entry name" value="WxL_dom"/>
</dbReference>
<comment type="caution">
    <text evidence="4">The sequence shown here is derived from an EMBL/GenBank/DDBJ whole genome shotgun (WGS) entry which is preliminary data.</text>
</comment>